<dbReference type="EMBL" id="MFQH01000024">
    <property type="protein sequence ID" value="OGH77391.1"/>
    <property type="molecule type" value="Genomic_DNA"/>
</dbReference>
<dbReference type="Pfam" id="PF10431">
    <property type="entry name" value="ClpB_D2-small"/>
    <property type="match status" value="1"/>
</dbReference>
<reference evidence="8 9" key="1">
    <citation type="journal article" date="2016" name="Nat. Commun.">
        <title>Thousands of microbial genomes shed light on interconnected biogeochemical processes in an aquifer system.</title>
        <authorList>
            <person name="Anantharaman K."/>
            <person name="Brown C.T."/>
            <person name="Hug L.A."/>
            <person name="Sharon I."/>
            <person name="Castelle C.J."/>
            <person name="Probst A.J."/>
            <person name="Thomas B.C."/>
            <person name="Singh A."/>
            <person name="Wilkins M.J."/>
            <person name="Karaoz U."/>
            <person name="Brodie E.L."/>
            <person name="Williams K.H."/>
            <person name="Hubbard S.S."/>
            <person name="Banfield J.F."/>
        </authorList>
    </citation>
    <scope>NUCLEOTIDE SEQUENCE [LARGE SCALE GENOMIC DNA]</scope>
</reference>
<dbReference type="InterPro" id="IPR019489">
    <property type="entry name" value="Clp_ATPase_C"/>
</dbReference>
<dbReference type="PANTHER" id="PTHR11638:SF18">
    <property type="entry name" value="HEAT SHOCK PROTEIN 104"/>
    <property type="match status" value="1"/>
</dbReference>
<dbReference type="PRINTS" id="PR00300">
    <property type="entry name" value="CLPPROTEASEA"/>
</dbReference>
<dbReference type="GO" id="GO:0005737">
    <property type="term" value="C:cytoplasm"/>
    <property type="evidence" value="ECO:0007669"/>
    <property type="project" value="TreeGrafter"/>
</dbReference>
<evidence type="ECO:0000259" key="7">
    <source>
        <dbReference type="SMART" id="SM01086"/>
    </source>
</evidence>
<comment type="caution">
    <text evidence="8">The sequence shown here is derived from an EMBL/GenBank/DDBJ whole genome shotgun (WGS) entry which is preliminary data.</text>
</comment>
<evidence type="ECO:0000313" key="8">
    <source>
        <dbReference type="EMBL" id="OGH77391.1"/>
    </source>
</evidence>
<dbReference type="InterPro" id="IPR036628">
    <property type="entry name" value="Clp_N_dom_sf"/>
</dbReference>
<sequence>MQFSQNEKFNVIRCANCSATGLKGLFKCSFCLGRGRGFFLYNEFWYWTWPLSAYDIALRRGRDFLNAFQIMTALIFGLGFVGLFFWDIYRMDFWLDLFSFDFWSRRHLWTKSFFWLGIGAFSYVWYRIVQSNKPIALLRNYTNDEAPEIVQLDWEQLKKIPKVRSLNISETFTVTAKHTLDTAFKLAVTEKSAMIEPKHLFLALIDQPMVGNMFIRLGISPETVKVRVSTFEITKTKNTIEPVMSDIFEQILFAAYEISAKTHDSHVRESALLLATVRAWPALQEILYDLNIDSVKLDNVVAWVRIREQLREDYLALRQASAHRDTHGIDRAMTAVATPFLNSFSEDLTLKAQLGYLYPCVARDNEIDAIFRIIEGGQQSVLLVGSPGVGKMSIIEGIAERMVQDRVPDRLKDKRLVQVSTSSLLAGTTVSGAQERLIKIMNELARARNIILVINNVTDLIGGEDAQQESGMNVAGTLAEYLSGGHFLTLATTQPDAYHKHIANSELSSIFAKVEISIMDENQAIQVLESKAGQVEYKHNVFFSYDALARCVQHANRYLHDQYLPESALTLFSESASLAHSKHPAKPLVTTDDVAAVIGQKTGIPATSISEDESSKLLRLETEMHKRVVGQNEAVVMVASALRRARAEIRSKGRPIANFLFLGPTGVGKTELAKTIADVYFGREDRMIRVDMSEYQDKSGIYRLIGQIGQQGTGLLTEAVREKPFSLILLDELEKADPNVLNLFLQVFDDGRLTDSIGRVIDFTNTIIIATSNAGTTFIQEAVRAGTPTDQIREKLLRSELKNYYRPEFLNRFDGIIVFTPLNREEIKQIAGFMLKRVAKDLEARGIDLRVEDAGLEALSQIGYDPEFGARPMRRAIQEHVEDQLAELILSGKLQRRDIIVVGENAKISIERAGLPLPT</sequence>
<dbReference type="FunFam" id="3.40.50.300:FF:000025">
    <property type="entry name" value="ATP-dependent Clp protease subunit"/>
    <property type="match status" value="1"/>
</dbReference>
<dbReference type="SMART" id="SM01086">
    <property type="entry name" value="ClpB_D2-small"/>
    <property type="match status" value="1"/>
</dbReference>
<dbReference type="InterPro" id="IPR004176">
    <property type="entry name" value="Clp_R_N"/>
</dbReference>
<organism evidence="8 9">
    <name type="scientific">Candidatus Magasanikbacteria bacterium RIFCSPLOWO2_01_FULL_40_15</name>
    <dbReference type="NCBI Taxonomy" id="1798686"/>
    <lineage>
        <taxon>Bacteria</taxon>
        <taxon>Candidatus Magasanikiibacteriota</taxon>
    </lineage>
</organism>
<dbReference type="Gene3D" id="1.10.1780.10">
    <property type="entry name" value="Clp, N-terminal domain"/>
    <property type="match status" value="1"/>
</dbReference>
<dbReference type="Gene3D" id="3.40.50.300">
    <property type="entry name" value="P-loop containing nucleotide triphosphate hydrolases"/>
    <property type="match status" value="2"/>
</dbReference>
<dbReference type="InterPro" id="IPR041546">
    <property type="entry name" value="ClpA/ClpB_AAA_lid"/>
</dbReference>
<dbReference type="AlphaFoldDB" id="A0A1F6N0I7"/>
<evidence type="ECO:0000256" key="2">
    <source>
        <dbReference type="ARBA" id="ARBA00022741"/>
    </source>
</evidence>
<dbReference type="SUPFAM" id="SSF81923">
    <property type="entry name" value="Double Clp-N motif"/>
    <property type="match status" value="1"/>
</dbReference>
<evidence type="ECO:0000256" key="5">
    <source>
        <dbReference type="SAM" id="Phobius"/>
    </source>
</evidence>
<evidence type="ECO:0000313" key="9">
    <source>
        <dbReference type="Proteomes" id="UP000177040"/>
    </source>
</evidence>
<dbReference type="Pfam" id="PF02861">
    <property type="entry name" value="Clp_N"/>
    <property type="match status" value="1"/>
</dbReference>
<dbReference type="CDD" id="cd00009">
    <property type="entry name" value="AAA"/>
    <property type="match status" value="1"/>
</dbReference>
<feature type="domain" description="Clp ATPase C-terminal" evidence="7">
    <location>
        <begin position="822"/>
        <end position="910"/>
    </location>
</feature>
<dbReference type="CDD" id="cd19499">
    <property type="entry name" value="RecA-like_ClpB_Hsp104-like"/>
    <property type="match status" value="1"/>
</dbReference>
<feature type="transmembrane region" description="Helical" evidence="5">
    <location>
        <begin position="67"/>
        <end position="88"/>
    </location>
</feature>
<accession>A0A1F6N0I7</accession>
<evidence type="ECO:0008006" key="10">
    <source>
        <dbReference type="Google" id="ProtNLM"/>
    </source>
</evidence>
<dbReference type="Pfam" id="PF17871">
    <property type="entry name" value="AAA_lid_9"/>
    <property type="match status" value="1"/>
</dbReference>
<keyword evidence="5" id="KW-0472">Membrane</keyword>
<dbReference type="Gene3D" id="1.10.8.60">
    <property type="match status" value="2"/>
</dbReference>
<dbReference type="InterPro" id="IPR001270">
    <property type="entry name" value="ClpA/B"/>
</dbReference>
<dbReference type="Proteomes" id="UP000177040">
    <property type="component" value="Unassembled WGS sequence"/>
</dbReference>
<keyword evidence="2" id="KW-0547">Nucleotide-binding</keyword>
<dbReference type="InterPro" id="IPR003593">
    <property type="entry name" value="AAA+_ATPase"/>
</dbReference>
<dbReference type="GO" id="GO:0016887">
    <property type="term" value="F:ATP hydrolysis activity"/>
    <property type="evidence" value="ECO:0007669"/>
    <property type="project" value="InterPro"/>
</dbReference>
<keyword evidence="5" id="KW-1133">Transmembrane helix</keyword>
<evidence type="ECO:0000256" key="1">
    <source>
        <dbReference type="ARBA" id="ARBA00022737"/>
    </source>
</evidence>
<keyword evidence="1" id="KW-0677">Repeat</keyword>
<keyword evidence="5" id="KW-0812">Transmembrane</keyword>
<dbReference type="InterPro" id="IPR027417">
    <property type="entry name" value="P-loop_NTPase"/>
</dbReference>
<dbReference type="PANTHER" id="PTHR11638">
    <property type="entry name" value="ATP-DEPENDENT CLP PROTEASE"/>
    <property type="match status" value="1"/>
</dbReference>
<dbReference type="GO" id="GO:0005524">
    <property type="term" value="F:ATP binding"/>
    <property type="evidence" value="ECO:0007669"/>
    <property type="project" value="UniProtKB-KW"/>
</dbReference>
<dbReference type="Pfam" id="PF07724">
    <property type="entry name" value="AAA_2"/>
    <property type="match status" value="1"/>
</dbReference>
<dbReference type="InterPro" id="IPR003959">
    <property type="entry name" value="ATPase_AAA_core"/>
</dbReference>
<evidence type="ECO:0000256" key="3">
    <source>
        <dbReference type="ARBA" id="ARBA00022840"/>
    </source>
</evidence>
<evidence type="ECO:0000259" key="6">
    <source>
        <dbReference type="SMART" id="SM00382"/>
    </source>
</evidence>
<keyword evidence="3" id="KW-0067">ATP-binding</keyword>
<dbReference type="InterPro" id="IPR050130">
    <property type="entry name" value="ClpA_ClpB"/>
</dbReference>
<evidence type="ECO:0000256" key="4">
    <source>
        <dbReference type="ARBA" id="ARBA00023186"/>
    </source>
</evidence>
<proteinExistence type="predicted"/>
<gene>
    <name evidence="8" type="ORF">A2983_01660</name>
</gene>
<dbReference type="SMART" id="SM00382">
    <property type="entry name" value="AAA"/>
    <property type="match status" value="2"/>
</dbReference>
<name>A0A1F6N0I7_9BACT</name>
<dbReference type="GO" id="GO:0034605">
    <property type="term" value="P:cellular response to heat"/>
    <property type="evidence" value="ECO:0007669"/>
    <property type="project" value="TreeGrafter"/>
</dbReference>
<keyword evidence="4" id="KW-0143">Chaperone</keyword>
<dbReference type="SUPFAM" id="SSF52540">
    <property type="entry name" value="P-loop containing nucleoside triphosphate hydrolases"/>
    <property type="match status" value="2"/>
</dbReference>
<feature type="domain" description="AAA+ ATPase" evidence="6">
    <location>
        <begin position="377"/>
        <end position="517"/>
    </location>
</feature>
<feature type="domain" description="AAA+ ATPase" evidence="6">
    <location>
        <begin position="655"/>
        <end position="798"/>
    </location>
</feature>
<protein>
    <recommendedName>
        <fullName evidence="10">Clp R domain-containing protein</fullName>
    </recommendedName>
</protein>
<dbReference type="Pfam" id="PF00004">
    <property type="entry name" value="AAA"/>
    <property type="match status" value="1"/>
</dbReference>